<dbReference type="AlphaFoldDB" id="A0A7D5H371"/>
<dbReference type="KEGG" id="pez:HWQ56_11645"/>
<dbReference type="RefSeq" id="WP_176570572.1">
    <property type="nucleotide sequence ID" value="NZ_CP056030.1"/>
</dbReference>
<dbReference type="Proteomes" id="UP000509568">
    <property type="component" value="Chromosome"/>
</dbReference>
<protein>
    <submittedName>
        <fullName evidence="1">PvdJ/PvdD/PvdP-like protein</fullName>
    </submittedName>
</protein>
<dbReference type="SUPFAM" id="SSF48056">
    <property type="entry name" value="Di-copper centre-containing domain"/>
    <property type="match status" value="1"/>
</dbReference>
<evidence type="ECO:0000313" key="1">
    <source>
        <dbReference type="EMBL" id="QKZ04402.1"/>
    </source>
</evidence>
<proteinExistence type="predicted"/>
<dbReference type="InterPro" id="IPR008922">
    <property type="entry name" value="Di-copper_centre_dom_sf"/>
</dbReference>
<reference evidence="1 2" key="1">
    <citation type="submission" date="2020-06" db="EMBL/GenBank/DDBJ databases">
        <title>Pseudomonas eucalypticola sp. nov., an endophyte of Eucalyptus dunnii leaves with biocontrol ability of eucalyptus leaf blight.</title>
        <authorList>
            <person name="Liu Y."/>
            <person name="Song Z."/>
            <person name="Zeng H."/>
            <person name="Lu M."/>
            <person name="Wang X."/>
            <person name="Lian X."/>
            <person name="Zhang Q."/>
        </authorList>
    </citation>
    <scope>NUCLEOTIDE SEQUENCE [LARGE SCALE GENOMIC DNA]</scope>
    <source>
        <strain evidence="1 2">NP-1</strain>
    </source>
</reference>
<gene>
    <name evidence="1" type="ORF">HWQ56_11645</name>
</gene>
<keyword evidence="2" id="KW-1185">Reference proteome</keyword>
<accession>A0A7D5H371</accession>
<sequence>MKVSRRGMLAGLVAAGVVLPAGYYARQKWDAAQEAELSSDEPAVPVADLPNTLLGERLAGIWDWHLVDGEAAFPELARPLELLLDVGQGARAVRGYLGTPPYDDGLQVYGPLAAERLPHLRFKLIATSGQGYDCEAVLDEIWTVWSQGGGGATLSGLIRAAGTQAGYSGPQARFVASRRPFVQARERLAYVPALHERLISPGWRYFHQLWHASRDRWHRIDESRRQAVRALGWQVGPLGKERNARGHDRHRNGSGEDFLFMHRHMLHGVRQVQDLRSWPCMPAPRPYVGENVQAFADYMNNTSGYSVPPCWQADGDPHFNQWLCHIKSREGLYANFQLWESQLHDPEYLSTLCLGELGSRIELGIHDWLHMRWAAMGRDPDTGWPMAYARRNYDFAERWFGAGNDFLGDPFSSHVNPVFWAFHGWIDDRITDWFLAHEQAHPGEVRQLTVKGIPWFAPGRWVCVADPWLGPSSEGCGAWGKRNGGGSELDIETMKLALQVIFSPEQEADRLMKRVPQTRPWFARYLAPGPRRDGL</sequence>
<evidence type="ECO:0000313" key="2">
    <source>
        <dbReference type="Proteomes" id="UP000509568"/>
    </source>
</evidence>
<dbReference type="EMBL" id="CP056030">
    <property type="protein sequence ID" value="QKZ04402.1"/>
    <property type="molecule type" value="Genomic_DNA"/>
</dbReference>
<organism evidence="1 2">
    <name type="scientific">Pseudomonas eucalypticola</name>
    <dbReference type="NCBI Taxonomy" id="2599595"/>
    <lineage>
        <taxon>Bacteria</taxon>
        <taxon>Pseudomonadati</taxon>
        <taxon>Pseudomonadota</taxon>
        <taxon>Gammaproteobacteria</taxon>
        <taxon>Pseudomonadales</taxon>
        <taxon>Pseudomonadaceae</taxon>
        <taxon>Pseudomonas</taxon>
    </lineage>
</organism>
<name>A0A7D5H371_9PSED</name>